<dbReference type="Pfam" id="PF07584">
    <property type="entry name" value="BatA"/>
    <property type="match status" value="1"/>
</dbReference>
<protein>
    <recommendedName>
        <fullName evidence="2">Aerotolerance regulator N-terminal domain-containing protein</fullName>
    </recommendedName>
</protein>
<organism evidence="3 4">
    <name type="scientific">Pseudotamlana haliotis</name>
    <dbReference type="NCBI Taxonomy" id="2614804"/>
    <lineage>
        <taxon>Bacteria</taxon>
        <taxon>Pseudomonadati</taxon>
        <taxon>Bacteroidota</taxon>
        <taxon>Flavobacteriia</taxon>
        <taxon>Flavobacteriales</taxon>
        <taxon>Flavobacteriaceae</taxon>
        <taxon>Pseudotamlana</taxon>
    </lineage>
</organism>
<keyword evidence="1" id="KW-0812">Transmembrane</keyword>
<dbReference type="PANTHER" id="PTHR37464:SF1">
    <property type="entry name" value="BLL2463 PROTEIN"/>
    <property type="match status" value="1"/>
</dbReference>
<dbReference type="Proteomes" id="UP000441333">
    <property type="component" value="Unassembled WGS sequence"/>
</dbReference>
<feature type="transmembrane region" description="Helical" evidence="1">
    <location>
        <begin position="6"/>
        <end position="24"/>
    </location>
</feature>
<comment type="caution">
    <text evidence="3">The sequence shown here is derived from an EMBL/GenBank/DDBJ whole genome shotgun (WGS) entry which is preliminary data.</text>
</comment>
<keyword evidence="1" id="KW-1133">Transmembrane helix</keyword>
<keyword evidence="4" id="KW-1185">Reference proteome</keyword>
<evidence type="ECO:0000256" key="1">
    <source>
        <dbReference type="SAM" id="Phobius"/>
    </source>
</evidence>
<gene>
    <name evidence="3" type="ORF">F6U93_11820</name>
</gene>
<reference evidence="3 4" key="1">
    <citation type="submission" date="2019-09" db="EMBL/GenBank/DDBJ databases">
        <authorList>
            <person name="Cao W.R."/>
        </authorList>
    </citation>
    <scope>NUCLEOTIDE SEQUENCE [LARGE SCALE GENOMIC DNA]</scope>
    <source>
        <strain evidence="3 4">B1N29</strain>
    </source>
</reference>
<sequence length="641" mass="72768">MQFKHPELLYALFLLLIPIIVHLFQLRKFQREAFTNVAFLKEAILQTRKSSQIKKWLILLTRMLLLAALVFAFAQPYTSKKSSFKTEKETVIYLDNSFSMQAKGPQGALLKRAVQDVISNIPEAENISLVTNNHVFKNTTIQAIKNDLLKLNYSATSLTSQAALLKSKTFFSKDQSSLKNLVFISDFQQDEDEFNIETDSLTQVHLVKLQAVNKNNITLEKGYLSETTANKMTLSVTLKNSGDAIDNLPISLFNNDTLIAKTSVTIKDEAETAFTLPTNQVINGKITIEDASLQFDNSLFFNINKASKINVLAINATDDDFLKRIYTEDEFNYLSTQEKQLNFNLINKQHLIVLNELDAVSTALASALKQFTNQGGSLIVIPSEAIQLNSYNQFLNQFGAQFSKLITLEKRITTINYSHPLYSNGVFEKQVKNFQYPKVSSYYGLRSNRASKALQLEDGKAFLAQSHRTFVFTSPLNSENSSFKSSPLIVPTLFNIGKQSFKTPQLYYTIGEENSFDVETQMQQDAVLSLVKESVNLIPRQQYFENKVVIKTSEEPSEAGIYTVMNKTEALKNVSFNFNRNESQLNYRDLSYLEGISQSDSITKIFDTIKSDTKINALWKWFVIFALALLIIEMLILKFFK</sequence>
<evidence type="ECO:0000313" key="4">
    <source>
        <dbReference type="Proteomes" id="UP000441333"/>
    </source>
</evidence>
<dbReference type="SUPFAM" id="SSF52317">
    <property type="entry name" value="Class I glutamine amidotransferase-like"/>
    <property type="match status" value="1"/>
</dbReference>
<dbReference type="NCBIfam" id="TIGR02226">
    <property type="entry name" value="two_anch"/>
    <property type="match status" value="1"/>
</dbReference>
<name>A0A6N6MA08_9FLAO</name>
<evidence type="ECO:0000313" key="3">
    <source>
        <dbReference type="EMBL" id="KAB1067103.1"/>
    </source>
</evidence>
<dbReference type="EMBL" id="WAAT01000050">
    <property type="protein sequence ID" value="KAB1067103.1"/>
    <property type="molecule type" value="Genomic_DNA"/>
</dbReference>
<feature type="domain" description="Aerotolerance regulator N-terminal" evidence="2">
    <location>
        <begin position="1"/>
        <end position="76"/>
    </location>
</feature>
<dbReference type="RefSeq" id="WP_150940060.1">
    <property type="nucleotide sequence ID" value="NZ_WAAT01000050.1"/>
</dbReference>
<dbReference type="InterPro" id="IPR011933">
    <property type="entry name" value="Double_TM_dom"/>
</dbReference>
<keyword evidence="1" id="KW-0472">Membrane</keyword>
<accession>A0A6N6MA08</accession>
<dbReference type="InterPro" id="IPR029062">
    <property type="entry name" value="Class_I_gatase-like"/>
</dbReference>
<dbReference type="AlphaFoldDB" id="A0A6N6MA08"/>
<feature type="transmembrane region" description="Helical" evidence="1">
    <location>
        <begin position="618"/>
        <end position="640"/>
    </location>
</feature>
<dbReference type="Gene3D" id="3.40.50.410">
    <property type="entry name" value="von Willebrand factor, type A domain"/>
    <property type="match status" value="1"/>
</dbReference>
<proteinExistence type="predicted"/>
<dbReference type="InterPro" id="IPR024163">
    <property type="entry name" value="Aerotolerance_reg_N"/>
</dbReference>
<evidence type="ECO:0000259" key="2">
    <source>
        <dbReference type="Pfam" id="PF07584"/>
    </source>
</evidence>
<dbReference type="PANTHER" id="PTHR37464">
    <property type="entry name" value="BLL2463 PROTEIN"/>
    <property type="match status" value="1"/>
</dbReference>
<feature type="transmembrane region" description="Helical" evidence="1">
    <location>
        <begin position="56"/>
        <end position="74"/>
    </location>
</feature>
<dbReference type="InterPro" id="IPR036465">
    <property type="entry name" value="vWFA_dom_sf"/>
</dbReference>